<feature type="transmembrane region" description="Helical" evidence="1">
    <location>
        <begin position="444"/>
        <end position="465"/>
    </location>
</feature>
<keyword evidence="1" id="KW-0812">Transmembrane</keyword>
<dbReference type="PANTHER" id="PTHR23520">
    <property type="entry name" value="TRANSPORTER, PUTATIVE (AFU_ORTHOLOGUE AFUA_3G04000)-RELATED"/>
    <property type="match status" value="1"/>
</dbReference>
<keyword evidence="3" id="KW-1185">Reference proteome</keyword>
<comment type="caution">
    <text evidence="2">The sequence shown here is derived from an EMBL/GenBank/DDBJ whole genome shotgun (WGS) entry which is preliminary data.</text>
</comment>
<feature type="transmembrane region" description="Helical" evidence="1">
    <location>
        <begin position="284"/>
        <end position="306"/>
    </location>
</feature>
<evidence type="ECO:0000256" key="1">
    <source>
        <dbReference type="SAM" id="Phobius"/>
    </source>
</evidence>
<reference evidence="2 3" key="1">
    <citation type="submission" date="2020-08" db="EMBL/GenBank/DDBJ databases">
        <title>Cohnella phylogeny.</title>
        <authorList>
            <person name="Dunlap C."/>
        </authorList>
    </citation>
    <scope>NUCLEOTIDE SEQUENCE [LARGE SCALE GENOMIC DNA]</scope>
    <source>
        <strain evidence="2 3">CBP 2801</strain>
    </source>
</reference>
<evidence type="ECO:0008006" key="4">
    <source>
        <dbReference type="Google" id="ProtNLM"/>
    </source>
</evidence>
<protein>
    <recommendedName>
        <fullName evidence="4">MFS transporter</fullName>
    </recommendedName>
</protein>
<dbReference type="Gene3D" id="1.20.1250.20">
    <property type="entry name" value="MFS general substrate transporter like domains"/>
    <property type="match status" value="2"/>
</dbReference>
<dbReference type="EMBL" id="JACJVO010000052">
    <property type="protein sequence ID" value="MBB6735692.1"/>
    <property type="molecule type" value="Genomic_DNA"/>
</dbReference>
<feature type="transmembrane region" description="Helical" evidence="1">
    <location>
        <begin position="406"/>
        <end position="423"/>
    </location>
</feature>
<organism evidence="2 3">
    <name type="scientific">Cohnella zeiphila</name>
    <dbReference type="NCBI Taxonomy" id="2761120"/>
    <lineage>
        <taxon>Bacteria</taxon>
        <taxon>Bacillati</taxon>
        <taxon>Bacillota</taxon>
        <taxon>Bacilli</taxon>
        <taxon>Bacillales</taxon>
        <taxon>Paenibacillaceae</taxon>
        <taxon>Cohnella</taxon>
    </lineage>
</organism>
<accession>A0A7X0ST77</accession>
<feature type="transmembrane region" description="Helical" evidence="1">
    <location>
        <begin position="350"/>
        <end position="369"/>
    </location>
</feature>
<feature type="transmembrane region" description="Helical" evidence="1">
    <location>
        <begin position="381"/>
        <end position="400"/>
    </location>
</feature>
<dbReference type="SUPFAM" id="SSF103473">
    <property type="entry name" value="MFS general substrate transporter"/>
    <property type="match status" value="2"/>
</dbReference>
<feature type="transmembrane region" description="Helical" evidence="1">
    <location>
        <begin position="146"/>
        <end position="169"/>
    </location>
</feature>
<gene>
    <name evidence="2" type="ORF">H7C18_32750</name>
</gene>
<feature type="transmembrane region" description="Helical" evidence="1">
    <location>
        <begin position="104"/>
        <end position="125"/>
    </location>
</feature>
<feature type="transmembrane region" description="Helical" evidence="1">
    <location>
        <begin position="327"/>
        <end position="344"/>
    </location>
</feature>
<evidence type="ECO:0000313" key="2">
    <source>
        <dbReference type="EMBL" id="MBB6735692.1"/>
    </source>
</evidence>
<feature type="transmembrane region" description="Helical" evidence="1">
    <location>
        <begin position="48"/>
        <end position="68"/>
    </location>
</feature>
<proteinExistence type="predicted"/>
<evidence type="ECO:0000313" key="3">
    <source>
        <dbReference type="Proteomes" id="UP000564644"/>
    </source>
</evidence>
<feature type="transmembrane region" description="Helical" evidence="1">
    <location>
        <begin position="259"/>
        <end position="278"/>
    </location>
</feature>
<feature type="transmembrane region" description="Helical" evidence="1">
    <location>
        <begin position="181"/>
        <end position="199"/>
    </location>
</feature>
<keyword evidence="1" id="KW-1133">Transmembrane helix</keyword>
<feature type="transmembrane region" description="Helical" evidence="1">
    <location>
        <begin position="471"/>
        <end position="490"/>
    </location>
</feature>
<feature type="transmembrane region" description="Helical" evidence="1">
    <location>
        <begin position="80"/>
        <end position="98"/>
    </location>
</feature>
<dbReference type="AlphaFoldDB" id="A0A7X0ST77"/>
<dbReference type="RefSeq" id="WP_185133343.1">
    <property type="nucleotide sequence ID" value="NZ_JACJVO010000052.1"/>
</dbReference>
<name>A0A7X0ST77_9BACL</name>
<dbReference type="Proteomes" id="UP000564644">
    <property type="component" value="Unassembled WGS sequence"/>
</dbReference>
<sequence length="514" mass="52913">MLSRIAGWLGPKRDPRLLQAITFLRSAGQGMALVDVSLYLKDLGWGGGAIGAVLAGAGLTRMLGMLFARQGNAYLGSKRFLLLFEALTAIAALAAAAASYPAVLAVALIAAGLGSGHSGSGGPAAPIERRWLAAYSRNGSNRLFHVNALLGSFGMGAGALLGCLPSWGLGSLQGADRFRPLFALIAFVSLLSVALTLCIQGGKRKAAGDAVSSGSGTAGRSARSGAPAAAAANSAEIAGDAPASASPPQARAGRDGPKLLALVGVSAAALAASAVLRRSGFNQLSLFVPIAAFVCILAANAVRLLIRSRSSAPDERATEDLKHLSNVLSGVVVTLTGTMTSYWFSSRFEASAGSIGVVMSLSYIAAGLLSLRGTSSARKPASVRSVLLMQFTAIAFLLAMPWAASFWLAACLEIGCTAFNLGTRGNRTAIMMEEPRRGPRSGFATFYYLLIRIGAVLWPGAFGRWVEAGEYVAPFYIAAGLQAASALLYARVFRRSPSSSARNPEVEAAPAAGE</sequence>
<dbReference type="PANTHER" id="PTHR23520:SF5">
    <property type="entry name" value="TRANSPORTER, PUTATIVE (AFU_ORTHOLOGUE AFUA_3G04000)-RELATED"/>
    <property type="match status" value="1"/>
</dbReference>
<keyword evidence="1" id="KW-0472">Membrane</keyword>
<dbReference type="InterPro" id="IPR036259">
    <property type="entry name" value="MFS_trans_sf"/>
</dbReference>